<comment type="caution">
    <text evidence="5">The sequence shown here is derived from an EMBL/GenBank/DDBJ whole genome shotgun (WGS) entry which is preliminary data.</text>
</comment>
<sequence length="225" mass="25047">MTPDQIKEALERHRVTQTRLADVAGIEVDKMNKVLAGRRRLQVDEHAKIEAFFRELDGGAGAAPHASGLAEERLPLSNLRVAPLPPRPDRQNKVPLLGSGQAGADGVFELNNGEPIDYVDRPLGLAGKGRIYCIYVDGDSMEPAHTHGDLLFVDAARKPFPGRDAVIELNPESDGAPARAFIKRIVKLTPDYVELFEFRPKERTFRLPRAKIRNLHLVLKNTDMY</sequence>
<accession>A0ABU0YHP2</accession>
<dbReference type="PANTHER" id="PTHR40661">
    <property type="match status" value="1"/>
</dbReference>
<dbReference type="InterPro" id="IPR039418">
    <property type="entry name" value="LexA-like"/>
</dbReference>
<dbReference type="Proteomes" id="UP001230156">
    <property type="component" value="Unassembled WGS sequence"/>
</dbReference>
<evidence type="ECO:0000256" key="1">
    <source>
        <dbReference type="ARBA" id="ARBA00023015"/>
    </source>
</evidence>
<keyword evidence="1" id="KW-0805">Transcription regulation</keyword>
<evidence type="ECO:0000256" key="2">
    <source>
        <dbReference type="ARBA" id="ARBA00023125"/>
    </source>
</evidence>
<gene>
    <name evidence="5" type="ORF">Q8A70_00935</name>
</gene>
<evidence type="ECO:0000256" key="3">
    <source>
        <dbReference type="ARBA" id="ARBA00023163"/>
    </source>
</evidence>
<keyword evidence="3" id="KW-0804">Transcription</keyword>
<dbReference type="Pfam" id="PF00717">
    <property type="entry name" value="Peptidase_S24"/>
    <property type="match status" value="1"/>
</dbReference>
<dbReference type="SUPFAM" id="SSF47413">
    <property type="entry name" value="lambda repressor-like DNA-binding domains"/>
    <property type="match status" value="1"/>
</dbReference>
<dbReference type="InterPro" id="IPR036286">
    <property type="entry name" value="LexA/Signal_pep-like_sf"/>
</dbReference>
<dbReference type="CDD" id="cd06529">
    <property type="entry name" value="S24_LexA-like"/>
    <property type="match status" value="1"/>
</dbReference>
<dbReference type="InterPro" id="IPR015927">
    <property type="entry name" value="Peptidase_S24_S26A/B/C"/>
</dbReference>
<keyword evidence="2" id="KW-0238">DNA-binding</keyword>
<protein>
    <submittedName>
        <fullName evidence="5">S24 family peptidase</fullName>
    </submittedName>
</protein>
<dbReference type="RefSeq" id="WP_379953577.1">
    <property type="nucleotide sequence ID" value="NZ_JAUYVI010000001.1"/>
</dbReference>
<dbReference type="EMBL" id="JAUYVI010000001">
    <property type="protein sequence ID" value="MDQ7246203.1"/>
    <property type="molecule type" value="Genomic_DNA"/>
</dbReference>
<evidence type="ECO:0000313" key="5">
    <source>
        <dbReference type="EMBL" id="MDQ7246203.1"/>
    </source>
</evidence>
<dbReference type="SUPFAM" id="SSF51306">
    <property type="entry name" value="LexA/Signal peptidase"/>
    <property type="match status" value="1"/>
</dbReference>
<dbReference type="PANTHER" id="PTHR40661:SF3">
    <property type="entry name" value="FELS-1 PROPHAGE TRANSCRIPTIONAL REGULATOR"/>
    <property type="match status" value="1"/>
</dbReference>
<organism evidence="5 6">
    <name type="scientific">Dongia sedimenti</name>
    <dbReference type="NCBI Taxonomy" id="3064282"/>
    <lineage>
        <taxon>Bacteria</taxon>
        <taxon>Pseudomonadati</taxon>
        <taxon>Pseudomonadota</taxon>
        <taxon>Alphaproteobacteria</taxon>
        <taxon>Rhodospirillales</taxon>
        <taxon>Dongiaceae</taxon>
        <taxon>Dongia</taxon>
    </lineage>
</organism>
<evidence type="ECO:0000259" key="4">
    <source>
        <dbReference type="Pfam" id="PF00717"/>
    </source>
</evidence>
<dbReference type="Gene3D" id="2.10.109.10">
    <property type="entry name" value="Umud Fragment, subunit A"/>
    <property type="match status" value="1"/>
</dbReference>
<name>A0ABU0YHP2_9PROT</name>
<dbReference type="Gene3D" id="1.10.260.40">
    <property type="entry name" value="lambda repressor-like DNA-binding domains"/>
    <property type="match status" value="1"/>
</dbReference>
<keyword evidence="6" id="KW-1185">Reference proteome</keyword>
<dbReference type="InterPro" id="IPR010982">
    <property type="entry name" value="Lambda_DNA-bd_dom_sf"/>
</dbReference>
<feature type="domain" description="Peptidase S24/S26A/S26B/S26C" evidence="4">
    <location>
        <begin position="95"/>
        <end position="195"/>
    </location>
</feature>
<reference evidence="6" key="1">
    <citation type="submission" date="2023-08" db="EMBL/GenBank/DDBJ databases">
        <title>Rhodospirillaceae gen. nov., a novel taxon isolated from the Yangtze River Yuezi River estuary sludge.</title>
        <authorList>
            <person name="Ruan L."/>
        </authorList>
    </citation>
    <scope>NUCLEOTIDE SEQUENCE [LARGE SCALE GENOMIC DNA]</scope>
    <source>
        <strain evidence="6">R-7</strain>
    </source>
</reference>
<proteinExistence type="predicted"/>
<evidence type="ECO:0000313" key="6">
    <source>
        <dbReference type="Proteomes" id="UP001230156"/>
    </source>
</evidence>